<dbReference type="InterPro" id="IPR027304">
    <property type="entry name" value="Trigger_fact/SurA_dom_sf"/>
</dbReference>
<evidence type="ECO:0000256" key="1">
    <source>
        <dbReference type="PROSITE-ProRule" id="PRU00278"/>
    </source>
</evidence>
<dbReference type="SUPFAM" id="SSF54534">
    <property type="entry name" value="FKBP-like"/>
    <property type="match status" value="1"/>
</dbReference>
<dbReference type="Proteomes" id="UP000886796">
    <property type="component" value="Unassembled WGS sequence"/>
</dbReference>
<feature type="transmembrane region" description="Helical" evidence="3">
    <location>
        <begin position="83"/>
        <end position="104"/>
    </location>
</feature>
<reference evidence="5" key="2">
    <citation type="journal article" date="2021" name="PeerJ">
        <title>Extensive microbial diversity within the chicken gut microbiome revealed by metagenomics and culture.</title>
        <authorList>
            <person name="Gilroy R."/>
            <person name="Ravi A."/>
            <person name="Getino M."/>
            <person name="Pursley I."/>
            <person name="Horton D.L."/>
            <person name="Alikhan N.F."/>
            <person name="Baker D."/>
            <person name="Gharbi K."/>
            <person name="Hall N."/>
            <person name="Watson M."/>
            <person name="Adriaenssens E.M."/>
            <person name="Foster-Nyarko E."/>
            <person name="Jarju S."/>
            <person name="Secka A."/>
            <person name="Antonio M."/>
            <person name="Oren A."/>
            <person name="Chaudhuri R.R."/>
            <person name="La Ragione R."/>
            <person name="Hildebrand F."/>
            <person name="Pallen M.J."/>
        </authorList>
    </citation>
    <scope>NUCLEOTIDE SEQUENCE</scope>
    <source>
        <strain evidence="5">13361</strain>
    </source>
</reference>
<dbReference type="Gene3D" id="3.10.50.40">
    <property type="match status" value="1"/>
</dbReference>
<evidence type="ECO:0000313" key="6">
    <source>
        <dbReference type="Proteomes" id="UP000886796"/>
    </source>
</evidence>
<reference evidence="5" key="1">
    <citation type="submission" date="2020-10" db="EMBL/GenBank/DDBJ databases">
        <authorList>
            <person name="Gilroy R."/>
        </authorList>
    </citation>
    <scope>NUCLEOTIDE SEQUENCE</scope>
    <source>
        <strain evidence="5">13361</strain>
    </source>
</reference>
<proteinExistence type="predicted"/>
<feature type="domain" description="PpiC" evidence="4">
    <location>
        <begin position="332"/>
        <end position="449"/>
    </location>
</feature>
<dbReference type="PANTHER" id="PTHR47245">
    <property type="entry name" value="PEPTIDYLPROLYL ISOMERASE"/>
    <property type="match status" value="1"/>
</dbReference>
<keyword evidence="1" id="KW-0697">Rotamase</keyword>
<dbReference type="InterPro" id="IPR026870">
    <property type="entry name" value="Zinc_ribbon_dom"/>
</dbReference>
<dbReference type="InterPro" id="IPR046357">
    <property type="entry name" value="PPIase_dom_sf"/>
</dbReference>
<feature type="region of interest" description="Disordered" evidence="2">
    <location>
        <begin position="22"/>
        <end position="53"/>
    </location>
</feature>
<evidence type="ECO:0000256" key="2">
    <source>
        <dbReference type="SAM" id="MobiDB-lite"/>
    </source>
</evidence>
<gene>
    <name evidence="5" type="ORF">IAB74_06320</name>
</gene>
<evidence type="ECO:0000313" key="5">
    <source>
        <dbReference type="EMBL" id="HIQ68104.1"/>
    </source>
</evidence>
<dbReference type="EMBL" id="DVFK01000086">
    <property type="protein sequence ID" value="HIQ68104.1"/>
    <property type="molecule type" value="Genomic_DNA"/>
</dbReference>
<keyword evidence="3" id="KW-0812">Transmembrane</keyword>
<accession>A0A9D1CN82</accession>
<protein>
    <submittedName>
        <fullName evidence="5">Peptidylprolyl isomerase</fullName>
    </submittedName>
</protein>
<keyword evidence="3" id="KW-1133">Transmembrane helix</keyword>
<dbReference type="InterPro" id="IPR000297">
    <property type="entry name" value="PPIase_PpiC"/>
</dbReference>
<dbReference type="AlphaFoldDB" id="A0A9D1CN82"/>
<feature type="region of interest" description="Disordered" evidence="2">
    <location>
        <begin position="111"/>
        <end position="133"/>
    </location>
</feature>
<organism evidence="5 6">
    <name type="scientific">Candidatus Faecousia excrementigallinarum</name>
    <dbReference type="NCBI Taxonomy" id="2840806"/>
    <lineage>
        <taxon>Bacteria</taxon>
        <taxon>Bacillati</taxon>
        <taxon>Bacillota</taxon>
        <taxon>Clostridia</taxon>
        <taxon>Eubacteriales</taxon>
        <taxon>Oscillospiraceae</taxon>
        <taxon>Faecousia</taxon>
    </lineage>
</organism>
<feature type="compositionally biased region" description="Acidic residues" evidence="2">
    <location>
        <begin position="41"/>
        <end position="52"/>
    </location>
</feature>
<evidence type="ECO:0000256" key="3">
    <source>
        <dbReference type="SAM" id="Phobius"/>
    </source>
</evidence>
<keyword evidence="3" id="KW-0472">Membrane</keyword>
<evidence type="ECO:0000259" key="4">
    <source>
        <dbReference type="PROSITE" id="PS50198"/>
    </source>
</evidence>
<sequence length="499" mass="55486">MICKHCGAELQDEEQLCPVCGKSQTEEKTEEVPQPEAAVPEGEESPAEEATQEEALLNEVLSQEEAQEETPEKSTMKPGAKPWQIVTLTLVCVALLAGLAFMIIRAVNEAQKPSQETNPPEATLESQPSTLGTSVRGNYAVTDEEAAAMTDQVVARVGDLELTNAELQIFYWMGVYDFLENNSAYLTYYGLDLTKPLGEQVQNPQTGDTWEQSLLEYALQTWHRYAALYQKGMAEGFTLSEDTQKMLDSLAESMEELAKENDYETAQELIAADMGAGANMEGYEAYQLINCYALEYFQKLYEGLNPTDGEIEAYFAENEDTFAESDITKESGYTVDVRHILVIPEGGTKSEDGKTTTYSQEEWDACQAEAQKILDQWLAGEATEDTFAQLAGEYSEDPGSKSKGGLYTGVTQGYMVEEFNDWIFDEARKPGDYGLVKTSIGYHIMYFSGSQEIWYTQAKKALLSQMSTDLIEGMLEAYPMEVDYQAIGLGYVKLSSDEE</sequence>
<dbReference type="Pfam" id="PF13616">
    <property type="entry name" value="Rotamase_3"/>
    <property type="match status" value="1"/>
</dbReference>
<dbReference type="PROSITE" id="PS50198">
    <property type="entry name" value="PPIC_PPIASE_2"/>
    <property type="match status" value="1"/>
</dbReference>
<dbReference type="SUPFAM" id="SSF109998">
    <property type="entry name" value="Triger factor/SurA peptide-binding domain-like"/>
    <property type="match status" value="1"/>
</dbReference>
<dbReference type="PANTHER" id="PTHR47245:SF2">
    <property type="entry name" value="PEPTIDYL-PROLYL CIS-TRANS ISOMERASE HP_0175-RELATED"/>
    <property type="match status" value="1"/>
</dbReference>
<dbReference type="Pfam" id="PF13240">
    <property type="entry name" value="Zn_Ribbon_1"/>
    <property type="match status" value="1"/>
</dbReference>
<dbReference type="GO" id="GO:0003755">
    <property type="term" value="F:peptidyl-prolyl cis-trans isomerase activity"/>
    <property type="evidence" value="ECO:0007669"/>
    <property type="project" value="UniProtKB-KW"/>
</dbReference>
<keyword evidence="1 5" id="KW-0413">Isomerase</keyword>
<comment type="caution">
    <text evidence="5">The sequence shown here is derived from an EMBL/GenBank/DDBJ whole genome shotgun (WGS) entry which is preliminary data.</text>
</comment>
<name>A0A9D1CN82_9FIRM</name>
<dbReference type="InterPro" id="IPR050245">
    <property type="entry name" value="PrsA_foldase"/>
</dbReference>